<evidence type="ECO:0000313" key="2">
    <source>
        <dbReference type="Proteomes" id="UP001301728"/>
    </source>
</evidence>
<evidence type="ECO:0000313" key="1">
    <source>
        <dbReference type="EMBL" id="MEA5519939.1"/>
    </source>
</evidence>
<comment type="caution">
    <text evidence="1">The sequence shown here is derived from an EMBL/GenBank/DDBJ whole genome shotgun (WGS) entry which is preliminary data.</text>
</comment>
<name>A0ABU5TYB1_9CYAN</name>
<accession>A0ABU5TYB1</accession>
<sequence>MTLFSGLAFGFVAVAKPPIFSSAILQGFAQLQESRMPLRQAIIGKFFITAVVAELVEKGRAHFGRFGIAVDVAQGIQCPVFVAGGKPFCKIALFPKRLEYQPVGRCGVGDFR</sequence>
<organism evidence="1 2">
    <name type="scientific">Limnoraphis robusta CCNP1315</name>
    <dbReference type="NCBI Taxonomy" id="3110306"/>
    <lineage>
        <taxon>Bacteria</taxon>
        <taxon>Bacillati</taxon>
        <taxon>Cyanobacteriota</taxon>
        <taxon>Cyanophyceae</taxon>
        <taxon>Oscillatoriophycideae</taxon>
        <taxon>Oscillatoriales</taxon>
        <taxon>Sirenicapillariaceae</taxon>
        <taxon>Limnoraphis</taxon>
    </lineage>
</organism>
<gene>
    <name evidence="1" type="ORF">VB854_13405</name>
</gene>
<reference evidence="1 2" key="1">
    <citation type="submission" date="2023-12" db="EMBL/GenBank/DDBJ databases">
        <title>Baltic Sea Cyanobacteria.</title>
        <authorList>
            <person name="Delbaje E."/>
            <person name="Fewer D.P."/>
            <person name="Shishido T.K."/>
        </authorList>
    </citation>
    <scope>NUCLEOTIDE SEQUENCE [LARGE SCALE GENOMIC DNA]</scope>
    <source>
        <strain evidence="1 2">CCNP 1315</strain>
    </source>
</reference>
<protein>
    <submittedName>
        <fullName evidence="1">Uncharacterized protein</fullName>
    </submittedName>
</protein>
<dbReference type="EMBL" id="JAYGHT010000072">
    <property type="protein sequence ID" value="MEA5519939.1"/>
    <property type="molecule type" value="Genomic_DNA"/>
</dbReference>
<proteinExistence type="predicted"/>
<dbReference type="RefSeq" id="WP_323217716.1">
    <property type="nucleotide sequence ID" value="NZ_JAYGHT010000072.1"/>
</dbReference>
<keyword evidence="2" id="KW-1185">Reference proteome</keyword>
<dbReference type="Proteomes" id="UP001301728">
    <property type="component" value="Unassembled WGS sequence"/>
</dbReference>